<dbReference type="Proteomes" id="UP000747542">
    <property type="component" value="Unassembled WGS sequence"/>
</dbReference>
<comment type="caution">
    <text evidence="2">The sequence shown here is derived from an EMBL/GenBank/DDBJ whole genome shotgun (WGS) entry which is preliminary data.</text>
</comment>
<evidence type="ECO:0000256" key="1">
    <source>
        <dbReference type="SAM" id="MobiDB-lite"/>
    </source>
</evidence>
<gene>
    <name evidence="2" type="ORF">Hamer_G022447</name>
</gene>
<evidence type="ECO:0000313" key="3">
    <source>
        <dbReference type="Proteomes" id="UP000747542"/>
    </source>
</evidence>
<name>A0A8J5N854_HOMAM</name>
<feature type="region of interest" description="Disordered" evidence="1">
    <location>
        <begin position="349"/>
        <end position="393"/>
    </location>
</feature>
<feature type="compositionally biased region" description="Polar residues" evidence="1">
    <location>
        <begin position="381"/>
        <end position="393"/>
    </location>
</feature>
<protein>
    <submittedName>
        <fullName evidence="2">Uncharacterized protein</fullName>
    </submittedName>
</protein>
<reference evidence="2" key="1">
    <citation type="journal article" date="2021" name="Sci. Adv.">
        <title>The American lobster genome reveals insights on longevity, neural, and immune adaptations.</title>
        <authorList>
            <person name="Polinski J.M."/>
            <person name="Zimin A.V."/>
            <person name="Clark K.F."/>
            <person name="Kohn A.B."/>
            <person name="Sadowski N."/>
            <person name="Timp W."/>
            <person name="Ptitsyn A."/>
            <person name="Khanna P."/>
            <person name="Romanova D.Y."/>
            <person name="Williams P."/>
            <person name="Greenwood S.J."/>
            <person name="Moroz L.L."/>
            <person name="Walt D.R."/>
            <person name="Bodnar A.G."/>
        </authorList>
    </citation>
    <scope>NUCLEOTIDE SEQUENCE</scope>
    <source>
        <strain evidence="2">GMGI-L3</strain>
    </source>
</reference>
<evidence type="ECO:0000313" key="2">
    <source>
        <dbReference type="EMBL" id="KAG7175105.1"/>
    </source>
</evidence>
<proteinExistence type="predicted"/>
<dbReference type="EMBL" id="JAHLQT010006308">
    <property type="protein sequence ID" value="KAG7175105.1"/>
    <property type="molecule type" value="Genomic_DNA"/>
</dbReference>
<keyword evidence="3" id="KW-1185">Reference proteome</keyword>
<sequence>MRSVVPTHNSYISFDRVVRTVHLAEALDVCVRQRMEPKFIYSLCSINRKILRRDHPCKNLQVLWFGGKHPDYDEDEPDWYGNVEFAIHVDFLLKKWNYCFLVDMMSAPTHSVTRLLITNTDYSRVLPKYDPTEPGGPWHITPKSHELLTDCLRYNNKGNNIHGHTLEFMIEATPFGQEKLLENCEISFRNHSEAEDMSRTHVCHRFRNTNVPCPSPVKSSMASRIFFHEHARLRQHSLLAAPRLSHSAEYFRRCYLTMDGAPSIPRRNLVPMPDPLLHGTLPMHPPGFYMNNQFSKFFLQFPGGLLLGHQIFQRSCAGMGPESMRQMVDMRFYPWAHLLEHLWKQRLRGEEEAEGEDPGGHLQLAESQDQQDQSDVVGTRGHSQSGMLPNNSGHPEMFQHNPWLFQSSWSPAYPGMPPNFGDLSQPTMFLHSWG</sequence>
<organism evidence="2 3">
    <name type="scientific">Homarus americanus</name>
    <name type="common">American lobster</name>
    <dbReference type="NCBI Taxonomy" id="6706"/>
    <lineage>
        <taxon>Eukaryota</taxon>
        <taxon>Metazoa</taxon>
        <taxon>Ecdysozoa</taxon>
        <taxon>Arthropoda</taxon>
        <taxon>Crustacea</taxon>
        <taxon>Multicrustacea</taxon>
        <taxon>Malacostraca</taxon>
        <taxon>Eumalacostraca</taxon>
        <taxon>Eucarida</taxon>
        <taxon>Decapoda</taxon>
        <taxon>Pleocyemata</taxon>
        <taxon>Astacidea</taxon>
        <taxon>Nephropoidea</taxon>
        <taxon>Nephropidae</taxon>
        <taxon>Homarus</taxon>
    </lineage>
</organism>
<dbReference type="AlphaFoldDB" id="A0A8J5N854"/>
<accession>A0A8J5N854</accession>